<dbReference type="SUPFAM" id="SSF53850">
    <property type="entry name" value="Periplasmic binding protein-like II"/>
    <property type="match status" value="1"/>
</dbReference>
<evidence type="ECO:0000256" key="4">
    <source>
        <dbReference type="ARBA" id="ARBA00023139"/>
    </source>
</evidence>
<evidence type="ECO:0000313" key="10">
    <source>
        <dbReference type="Proteomes" id="UP000184263"/>
    </source>
</evidence>
<dbReference type="NCBIfam" id="TIGR00363">
    <property type="entry name" value="MetQ/NlpA family lipoprotein"/>
    <property type="match status" value="1"/>
</dbReference>
<dbReference type="AlphaFoldDB" id="A0A1M6TEH5"/>
<name>A0A1M6TEH5_SELRU</name>
<protein>
    <recommendedName>
        <fullName evidence="6">Lipoprotein</fullName>
    </recommendedName>
</protein>
<organism evidence="9 10">
    <name type="scientific">Selenomonas ruminantium</name>
    <dbReference type="NCBI Taxonomy" id="971"/>
    <lineage>
        <taxon>Bacteria</taxon>
        <taxon>Bacillati</taxon>
        <taxon>Bacillota</taxon>
        <taxon>Negativicutes</taxon>
        <taxon>Selenomonadales</taxon>
        <taxon>Selenomonadaceae</taxon>
        <taxon>Selenomonas</taxon>
    </lineage>
</organism>
<keyword evidence="4" id="KW-0564">Palmitate</keyword>
<evidence type="ECO:0000256" key="3">
    <source>
        <dbReference type="ARBA" id="ARBA00023136"/>
    </source>
</evidence>
<comment type="similarity">
    <text evidence="6">Belongs to the nlpA lipoprotein family.</text>
</comment>
<dbReference type="PIRSF" id="PIRSF002854">
    <property type="entry name" value="MetQ"/>
    <property type="match status" value="1"/>
</dbReference>
<dbReference type="PANTHER" id="PTHR30429">
    <property type="entry name" value="D-METHIONINE-BINDING LIPOPROTEIN METQ"/>
    <property type="match status" value="1"/>
</dbReference>
<dbReference type="CDD" id="cd13597">
    <property type="entry name" value="PBP2_lipoprotein_Tp32"/>
    <property type="match status" value="1"/>
</dbReference>
<dbReference type="PANTHER" id="PTHR30429:SF0">
    <property type="entry name" value="METHIONINE-BINDING LIPOPROTEIN METQ"/>
    <property type="match status" value="1"/>
</dbReference>
<keyword evidence="2 8" id="KW-0732">Signal</keyword>
<evidence type="ECO:0000256" key="8">
    <source>
        <dbReference type="SAM" id="SignalP"/>
    </source>
</evidence>
<evidence type="ECO:0000256" key="6">
    <source>
        <dbReference type="PIRNR" id="PIRNR002854"/>
    </source>
</evidence>
<evidence type="ECO:0000256" key="7">
    <source>
        <dbReference type="PIRSR" id="PIRSR002854-1"/>
    </source>
</evidence>
<dbReference type="Pfam" id="PF03180">
    <property type="entry name" value="Lipoprotein_9"/>
    <property type="match status" value="1"/>
</dbReference>
<accession>A0A1M6TEH5</accession>
<dbReference type="Proteomes" id="UP000184263">
    <property type="component" value="Unassembled WGS sequence"/>
</dbReference>
<dbReference type="InterPro" id="IPR004872">
    <property type="entry name" value="Lipoprotein_NlpA"/>
</dbReference>
<dbReference type="RefSeq" id="WP_073088712.1">
    <property type="nucleotide sequence ID" value="NZ_FRBC01000007.1"/>
</dbReference>
<feature type="chain" id="PRO_5038727628" description="Lipoprotein" evidence="8">
    <location>
        <begin position="20"/>
        <end position="268"/>
    </location>
</feature>
<reference evidence="9 10" key="1">
    <citation type="submission" date="2016-11" db="EMBL/GenBank/DDBJ databases">
        <authorList>
            <person name="Jaros S."/>
            <person name="Januszkiewicz K."/>
            <person name="Wedrychowicz H."/>
        </authorList>
    </citation>
    <scope>NUCLEOTIDE SEQUENCE [LARGE SCALE GENOMIC DNA]</scope>
    <source>
        <strain evidence="9 10">HD4</strain>
    </source>
</reference>
<evidence type="ECO:0000256" key="1">
    <source>
        <dbReference type="ARBA" id="ARBA00004635"/>
    </source>
</evidence>
<evidence type="ECO:0000256" key="5">
    <source>
        <dbReference type="ARBA" id="ARBA00023288"/>
    </source>
</evidence>
<gene>
    <name evidence="9" type="ORF">SAMN05216582_10775</name>
</gene>
<feature type="signal peptide" evidence="8">
    <location>
        <begin position="1"/>
        <end position="19"/>
    </location>
</feature>
<sequence>MKKVFALIGTLLIAAMALAGCGGEQQGAKTDAKTLKVGATAVPHAEILEVVKPLLEKDGVKLEIVEFNDYVQPNLALNDKELDANFFQHEPYLVNFMEEHKDVKLKNAFGVHIEPMGVYSKKAKDLKDGASIAIPNDPTNGGRALLLLQKAGLITLKEGVKEKATVQDVTGNPHNFKFQEVEAAQVPRTLDDVDAAVINTNYAMQIDLVPTKDALFMEDSTSPYVNIIAVREGDENRPEIQALIKALKSKEVKDFITDKYKGAVVPAF</sequence>
<evidence type="ECO:0000313" key="9">
    <source>
        <dbReference type="EMBL" id="SHK55178.1"/>
    </source>
</evidence>
<evidence type="ECO:0000256" key="2">
    <source>
        <dbReference type="ARBA" id="ARBA00022729"/>
    </source>
</evidence>
<feature type="lipid moiety-binding region" description="S-diacylglycerol cysteine" evidence="7">
    <location>
        <position position="21"/>
    </location>
</feature>
<comment type="subcellular location">
    <subcellularLocation>
        <location evidence="1">Membrane</location>
        <topology evidence="1">Lipid-anchor</topology>
    </subcellularLocation>
</comment>
<dbReference type="PROSITE" id="PS51257">
    <property type="entry name" value="PROKAR_LIPOPROTEIN"/>
    <property type="match status" value="1"/>
</dbReference>
<dbReference type="EMBL" id="FRBC01000007">
    <property type="protein sequence ID" value="SHK55178.1"/>
    <property type="molecule type" value="Genomic_DNA"/>
</dbReference>
<dbReference type="Gene3D" id="3.40.190.10">
    <property type="entry name" value="Periplasmic binding protein-like II"/>
    <property type="match status" value="2"/>
</dbReference>
<keyword evidence="5 6" id="KW-0449">Lipoprotein</keyword>
<dbReference type="GO" id="GO:0016020">
    <property type="term" value="C:membrane"/>
    <property type="evidence" value="ECO:0007669"/>
    <property type="project" value="UniProtKB-SubCell"/>
</dbReference>
<dbReference type="OrthoDB" id="9812878at2"/>
<proteinExistence type="inferred from homology"/>
<keyword evidence="3" id="KW-0472">Membrane</keyword>